<accession>A0ABV8JQL6</accession>
<evidence type="ECO:0000313" key="3">
    <source>
        <dbReference type="EMBL" id="MFC4096735.1"/>
    </source>
</evidence>
<organism evidence="3 4">
    <name type="scientific">Euzebyella saccharophila</name>
    <dbReference type="NCBI Taxonomy" id="679664"/>
    <lineage>
        <taxon>Bacteria</taxon>
        <taxon>Pseudomonadati</taxon>
        <taxon>Bacteroidota</taxon>
        <taxon>Flavobacteriia</taxon>
        <taxon>Flavobacteriales</taxon>
        <taxon>Flavobacteriaceae</taxon>
        <taxon>Euzebyella</taxon>
    </lineage>
</organism>
<protein>
    <submittedName>
        <fullName evidence="3">Glutaredoxin family protein</fullName>
    </submittedName>
</protein>
<sequence>MKNYLFTLCLTVVIAFSSWGQDSVSLMKKDMATQDVRETIIVYGSDTCHYCLDTKSYLTSKQIAFTYYDVDVNLTKQREMVLKIQLAGLPAESISLPVIDKNGTLFMNDSDFDVFLNRITN</sequence>
<dbReference type="Pfam" id="PF00462">
    <property type="entry name" value="Glutaredoxin"/>
    <property type="match status" value="1"/>
</dbReference>
<dbReference type="RefSeq" id="WP_192461482.1">
    <property type="nucleotide sequence ID" value="NZ_JACYFJ010000002.1"/>
</dbReference>
<keyword evidence="4" id="KW-1185">Reference proteome</keyword>
<gene>
    <name evidence="3" type="ORF">ACFOUT_12680</name>
</gene>
<reference evidence="4" key="1">
    <citation type="journal article" date="2019" name="Int. J. Syst. Evol. Microbiol.">
        <title>The Global Catalogue of Microorganisms (GCM) 10K type strain sequencing project: providing services to taxonomists for standard genome sequencing and annotation.</title>
        <authorList>
            <consortium name="The Broad Institute Genomics Platform"/>
            <consortium name="The Broad Institute Genome Sequencing Center for Infectious Disease"/>
            <person name="Wu L."/>
            <person name="Ma J."/>
        </authorList>
    </citation>
    <scope>NUCLEOTIDE SEQUENCE [LARGE SCALE GENOMIC DNA]</scope>
    <source>
        <strain evidence="4">CECT 7477</strain>
    </source>
</reference>
<feature type="signal peptide" evidence="1">
    <location>
        <begin position="1"/>
        <end position="20"/>
    </location>
</feature>
<dbReference type="SUPFAM" id="SSF52833">
    <property type="entry name" value="Thioredoxin-like"/>
    <property type="match status" value="1"/>
</dbReference>
<keyword evidence="1" id="KW-0732">Signal</keyword>
<evidence type="ECO:0000256" key="1">
    <source>
        <dbReference type="SAM" id="SignalP"/>
    </source>
</evidence>
<dbReference type="EMBL" id="JBHSAW010000010">
    <property type="protein sequence ID" value="MFC4096735.1"/>
    <property type="molecule type" value="Genomic_DNA"/>
</dbReference>
<dbReference type="Gene3D" id="3.40.30.10">
    <property type="entry name" value="Glutaredoxin"/>
    <property type="match status" value="1"/>
</dbReference>
<name>A0ABV8JQL6_9FLAO</name>
<dbReference type="CDD" id="cd02976">
    <property type="entry name" value="NrdH"/>
    <property type="match status" value="1"/>
</dbReference>
<proteinExistence type="predicted"/>
<feature type="chain" id="PRO_5047539233" evidence="1">
    <location>
        <begin position="21"/>
        <end position="121"/>
    </location>
</feature>
<dbReference type="InterPro" id="IPR002109">
    <property type="entry name" value="Glutaredoxin"/>
</dbReference>
<comment type="caution">
    <text evidence="3">The sequence shown here is derived from an EMBL/GenBank/DDBJ whole genome shotgun (WGS) entry which is preliminary data.</text>
</comment>
<feature type="domain" description="Glutaredoxin" evidence="2">
    <location>
        <begin position="40"/>
        <end position="82"/>
    </location>
</feature>
<dbReference type="InterPro" id="IPR036249">
    <property type="entry name" value="Thioredoxin-like_sf"/>
</dbReference>
<evidence type="ECO:0000259" key="2">
    <source>
        <dbReference type="Pfam" id="PF00462"/>
    </source>
</evidence>
<evidence type="ECO:0000313" key="4">
    <source>
        <dbReference type="Proteomes" id="UP001595814"/>
    </source>
</evidence>
<dbReference type="Proteomes" id="UP001595814">
    <property type="component" value="Unassembled WGS sequence"/>
</dbReference>